<dbReference type="GeneTree" id="ENSGT00830000128447"/>
<evidence type="ECO:0000313" key="7">
    <source>
        <dbReference type="Proteomes" id="UP000472274"/>
    </source>
</evidence>
<keyword evidence="2" id="KW-0963">Cytoplasm</keyword>
<dbReference type="PROSITE" id="PS51830">
    <property type="entry name" value="FIIND"/>
    <property type="match status" value="1"/>
</dbReference>
<name>A0A674IYE6_9SAUR</name>
<evidence type="ECO:0000256" key="3">
    <source>
        <dbReference type="ARBA" id="ARBA00022588"/>
    </source>
</evidence>
<reference evidence="6" key="2">
    <citation type="submission" date="2025-09" db="UniProtKB">
        <authorList>
            <consortium name="Ensembl"/>
        </authorList>
    </citation>
    <scope>IDENTIFICATION</scope>
</reference>
<dbReference type="AlphaFoldDB" id="A0A674IYE6"/>
<keyword evidence="4" id="KW-0391">Immunity</keyword>
<evidence type="ECO:0000256" key="4">
    <source>
        <dbReference type="ARBA" id="ARBA00022859"/>
    </source>
</evidence>
<protein>
    <recommendedName>
        <fullName evidence="5">FIIND domain-containing protein</fullName>
    </recommendedName>
</protein>
<dbReference type="Ensembl" id="ENSTMTT00000013162.1">
    <property type="protein sequence ID" value="ENSTMTP00000012722.1"/>
    <property type="gene ID" value="ENSTMTG00000009175.1"/>
</dbReference>
<dbReference type="InterPro" id="IPR025307">
    <property type="entry name" value="FIIND_dom"/>
</dbReference>
<dbReference type="GO" id="GO:0045087">
    <property type="term" value="P:innate immune response"/>
    <property type="evidence" value="ECO:0007669"/>
    <property type="project" value="UniProtKB-KW"/>
</dbReference>
<feature type="domain" description="FIIND" evidence="5">
    <location>
        <begin position="41"/>
        <end position="350"/>
    </location>
</feature>
<dbReference type="Proteomes" id="UP000472274">
    <property type="component" value="Unplaced"/>
</dbReference>
<dbReference type="InParanoid" id="A0A674IYE6"/>
<comment type="subcellular location">
    <subcellularLocation>
        <location evidence="1">Cytoplasm</location>
        <location evidence="1">Cytosol</location>
    </subcellularLocation>
</comment>
<keyword evidence="3" id="KW-0399">Innate immunity</keyword>
<evidence type="ECO:0000259" key="5">
    <source>
        <dbReference type="PROSITE" id="PS51830"/>
    </source>
</evidence>
<accession>A0A674IYE6</accession>
<dbReference type="Pfam" id="PF13553">
    <property type="entry name" value="FIIND"/>
    <property type="match status" value="1"/>
</dbReference>
<evidence type="ECO:0000256" key="1">
    <source>
        <dbReference type="ARBA" id="ARBA00004514"/>
    </source>
</evidence>
<evidence type="ECO:0000313" key="6">
    <source>
        <dbReference type="Ensembl" id="ENSTMTP00000012722.1"/>
    </source>
</evidence>
<proteinExistence type="predicted"/>
<evidence type="ECO:0000256" key="2">
    <source>
        <dbReference type="ARBA" id="ARBA00022490"/>
    </source>
</evidence>
<dbReference type="InterPro" id="IPR051249">
    <property type="entry name" value="NLRP_Inflammasome"/>
</dbReference>
<dbReference type="Pfam" id="PF23679">
    <property type="entry name" value="UPA-FIIND"/>
    <property type="match status" value="1"/>
</dbReference>
<keyword evidence="7" id="KW-1185">Reference proteome</keyword>
<dbReference type="GO" id="GO:0061702">
    <property type="term" value="C:canonical inflammasome complex"/>
    <property type="evidence" value="ECO:0007669"/>
    <property type="project" value="TreeGrafter"/>
</dbReference>
<dbReference type="PANTHER" id="PTHR46985:SF4">
    <property type="entry name" value="CASPASE RECRUITMENT DOMAIN-CONTAINING PROTEIN 8"/>
    <property type="match status" value="1"/>
</dbReference>
<organism evidence="6 7">
    <name type="scientific">Terrapene triunguis</name>
    <name type="common">Three-toed box turtle</name>
    <dbReference type="NCBI Taxonomy" id="2587831"/>
    <lineage>
        <taxon>Eukaryota</taxon>
        <taxon>Metazoa</taxon>
        <taxon>Chordata</taxon>
        <taxon>Craniata</taxon>
        <taxon>Vertebrata</taxon>
        <taxon>Euteleostomi</taxon>
        <taxon>Archelosauria</taxon>
        <taxon>Testudinata</taxon>
        <taxon>Testudines</taxon>
        <taxon>Cryptodira</taxon>
        <taxon>Durocryptodira</taxon>
        <taxon>Testudinoidea</taxon>
        <taxon>Emydidae</taxon>
        <taxon>Terrapene</taxon>
    </lineage>
</organism>
<dbReference type="PANTHER" id="PTHR46985">
    <property type="entry name" value="NACHT, LRR AND PYD DOMAINS-CONTAINING PROTEIN 1"/>
    <property type="match status" value="1"/>
</dbReference>
<sequence>MGPVPILGGPQLDSKINIYIFKNRANNPFYPVLCPHPTTHSAGPVVSVPLFLSPSHHGNDKTDGVHFPQAGSFRCSETELGFEVRAAVTLKYNYESWHCHQTELDMQQWMIAGPLFNIWAEPAGAVAALYLPHFMCLAGGEAGVSQMRMAHFVDGRMTLEEPTRVMPFHAVLENPRFSLWGAILKKGKAMLSSSIHGITLLYRALRAENITLHLYLIPDILPLRKVIDDNERKYKSIRVRKPPTTKPLTYGSHYAVSSTSNVEITPEVSEIIFCASMKSLLQLSHGTRGRCAAGSRVGGIVGGAFPSQSMLAPVPLYSAAGCCAQGILKQHLDALKERGEEVAIIKARDD</sequence>
<reference evidence="6" key="1">
    <citation type="submission" date="2025-08" db="UniProtKB">
        <authorList>
            <consortium name="Ensembl"/>
        </authorList>
    </citation>
    <scope>IDENTIFICATION</scope>
</reference>